<dbReference type="AlphaFoldDB" id="A0A0S4KYA9"/>
<gene>
    <name evidence="2" type="ORF">NITINOP_3212</name>
</gene>
<dbReference type="SUPFAM" id="SSF141371">
    <property type="entry name" value="PilZ domain-like"/>
    <property type="match status" value="1"/>
</dbReference>
<dbReference type="Pfam" id="PF07238">
    <property type="entry name" value="PilZ"/>
    <property type="match status" value="1"/>
</dbReference>
<accession>A0A0S4KYA9</accession>
<dbReference type="Gene3D" id="2.40.10.220">
    <property type="entry name" value="predicted glycosyltransferase like domains"/>
    <property type="match status" value="1"/>
</dbReference>
<dbReference type="EMBL" id="LN885086">
    <property type="protein sequence ID" value="CUQ68184.1"/>
    <property type="molecule type" value="Genomic_DNA"/>
</dbReference>
<feature type="domain" description="PilZ" evidence="1">
    <location>
        <begin position="8"/>
        <end position="101"/>
    </location>
</feature>
<dbReference type="Proteomes" id="UP000066284">
    <property type="component" value="Chromosome 1"/>
</dbReference>
<dbReference type="RefSeq" id="WP_062487294.1">
    <property type="nucleotide sequence ID" value="NZ_LN885086.1"/>
</dbReference>
<evidence type="ECO:0000313" key="2">
    <source>
        <dbReference type="EMBL" id="CUQ68184.1"/>
    </source>
</evidence>
<evidence type="ECO:0000259" key="1">
    <source>
        <dbReference type="Pfam" id="PF07238"/>
    </source>
</evidence>
<reference evidence="3" key="1">
    <citation type="submission" date="2015-09" db="EMBL/GenBank/DDBJ databases">
        <authorList>
            <person name="Daims H."/>
        </authorList>
    </citation>
    <scope>NUCLEOTIDE SEQUENCE [LARGE SCALE GENOMIC DNA]</scope>
</reference>
<sequence>MSFRFSHRLYLRYAVRYPVIFGASFCVGEGHLLDLSFRGCSIHCDRRLPVGEPVRLGVLLPDRARALPIESGIVKWVEDGRFGVEFLDLSSDARQRLNRELRGALIHRLERCDR</sequence>
<keyword evidence="3" id="KW-1185">Reference proteome</keyword>
<organism evidence="2 3">
    <name type="scientific">Candidatus Nitrospira inopinata</name>
    <dbReference type="NCBI Taxonomy" id="1715989"/>
    <lineage>
        <taxon>Bacteria</taxon>
        <taxon>Pseudomonadati</taxon>
        <taxon>Nitrospirota</taxon>
        <taxon>Nitrospiria</taxon>
        <taxon>Nitrospirales</taxon>
        <taxon>Nitrospiraceae</taxon>
        <taxon>Nitrospira</taxon>
    </lineage>
</organism>
<dbReference type="InterPro" id="IPR009875">
    <property type="entry name" value="PilZ_domain"/>
</dbReference>
<name>A0A0S4KYA9_9BACT</name>
<proteinExistence type="predicted"/>
<dbReference type="OrthoDB" id="9789283at2"/>
<dbReference type="KEGG" id="nio:NITINOP_3212"/>
<protein>
    <recommendedName>
        <fullName evidence="1">PilZ domain-containing protein</fullName>
    </recommendedName>
</protein>
<evidence type="ECO:0000313" key="3">
    <source>
        <dbReference type="Proteomes" id="UP000066284"/>
    </source>
</evidence>
<dbReference type="GO" id="GO:0035438">
    <property type="term" value="F:cyclic-di-GMP binding"/>
    <property type="evidence" value="ECO:0007669"/>
    <property type="project" value="InterPro"/>
</dbReference>